<keyword evidence="4" id="KW-0788">Thiol protease</keyword>
<dbReference type="EMBL" id="AP017369">
    <property type="protein sequence ID" value="BAU96522.1"/>
    <property type="molecule type" value="Genomic_DNA"/>
</dbReference>
<protein>
    <submittedName>
        <fullName evidence="7">Secreted protein</fullName>
    </submittedName>
</protein>
<dbReference type="Pfam" id="PF00877">
    <property type="entry name" value="NLPC_P60"/>
    <property type="match status" value="1"/>
</dbReference>
<accession>A0A161J8K6</accession>
<keyword evidence="3" id="KW-0378">Hydrolase</keyword>
<dbReference type="GO" id="GO:0008234">
    <property type="term" value="F:cysteine-type peptidase activity"/>
    <property type="evidence" value="ECO:0007669"/>
    <property type="project" value="UniProtKB-KW"/>
</dbReference>
<dbReference type="Gene3D" id="3.90.1720.10">
    <property type="entry name" value="endopeptidase domain like (from Nostoc punctiforme)"/>
    <property type="match status" value="1"/>
</dbReference>
<dbReference type="RefSeq" id="WP_096457088.1">
    <property type="nucleotide sequence ID" value="NZ_AP017369.1"/>
</dbReference>
<feature type="domain" description="NlpC/P60" evidence="6">
    <location>
        <begin position="96"/>
        <end position="210"/>
    </location>
</feature>
<dbReference type="PANTHER" id="PTHR47359:SF3">
    <property type="entry name" value="NLP_P60 DOMAIN-CONTAINING PROTEIN-RELATED"/>
    <property type="match status" value="1"/>
</dbReference>
<keyword evidence="2" id="KW-0645">Protease</keyword>
<evidence type="ECO:0000256" key="3">
    <source>
        <dbReference type="ARBA" id="ARBA00022801"/>
    </source>
</evidence>
<dbReference type="InterPro" id="IPR038765">
    <property type="entry name" value="Papain-like_cys_pep_sf"/>
</dbReference>
<keyword evidence="8" id="KW-1185">Reference proteome</keyword>
<evidence type="ECO:0000256" key="4">
    <source>
        <dbReference type="ARBA" id="ARBA00022807"/>
    </source>
</evidence>
<dbReference type="Proteomes" id="UP000218244">
    <property type="component" value="Chromosome"/>
</dbReference>
<comment type="similarity">
    <text evidence="1">Belongs to the peptidase C40 family.</text>
</comment>
<evidence type="ECO:0000256" key="2">
    <source>
        <dbReference type="ARBA" id="ARBA00022670"/>
    </source>
</evidence>
<dbReference type="InterPro" id="IPR051794">
    <property type="entry name" value="PG_Endopeptidase_C40"/>
</dbReference>
<gene>
    <name evidence="7" type="ORF">N24_2260</name>
</gene>
<dbReference type="PANTHER" id="PTHR47359">
    <property type="entry name" value="PEPTIDOGLYCAN DL-ENDOPEPTIDASE CWLO"/>
    <property type="match status" value="1"/>
</dbReference>
<evidence type="ECO:0000256" key="1">
    <source>
        <dbReference type="ARBA" id="ARBA00007074"/>
    </source>
</evidence>
<keyword evidence="5" id="KW-0732">Signal</keyword>
<dbReference type="AlphaFoldDB" id="A0A161J8K6"/>
<dbReference type="PROSITE" id="PS51935">
    <property type="entry name" value="NLPC_P60"/>
    <property type="match status" value="1"/>
</dbReference>
<feature type="signal peptide" evidence="5">
    <location>
        <begin position="1"/>
        <end position="35"/>
    </location>
</feature>
<organism evidence="7 8">
    <name type="scientific">Corynebacterium suranareeae</name>
    <dbReference type="NCBI Taxonomy" id="2506452"/>
    <lineage>
        <taxon>Bacteria</taxon>
        <taxon>Bacillati</taxon>
        <taxon>Actinomycetota</taxon>
        <taxon>Actinomycetes</taxon>
        <taxon>Mycobacteriales</taxon>
        <taxon>Corynebacteriaceae</taxon>
        <taxon>Corynebacterium</taxon>
    </lineage>
</organism>
<dbReference type="GO" id="GO:0006508">
    <property type="term" value="P:proteolysis"/>
    <property type="evidence" value="ECO:0007669"/>
    <property type="project" value="UniProtKB-KW"/>
</dbReference>
<evidence type="ECO:0000259" key="6">
    <source>
        <dbReference type="PROSITE" id="PS51935"/>
    </source>
</evidence>
<dbReference type="KEGG" id="csur:N24_2260"/>
<evidence type="ECO:0000313" key="7">
    <source>
        <dbReference type="EMBL" id="BAU96522.1"/>
    </source>
</evidence>
<dbReference type="SUPFAM" id="SSF54001">
    <property type="entry name" value="Cysteine proteinases"/>
    <property type="match status" value="1"/>
</dbReference>
<reference evidence="7 8" key="1">
    <citation type="submission" date="2016-02" db="EMBL/GenBank/DDBJ databases">
        <title>Corynebacterium glutamicum N24 whole genome sequencing project.</title>
        <authorList>
            <person name="Matsutani M."/>
            <person name="Nangtapong N."/>
            <person name="Yakushi T."/>
            <person name="Matsushita K."/>
        </authorList>
    </citation>
    <scope>NUCLEOTIDE SEQUENCE [LARGE SCALE GENOMIC DNA]</scope>
    <source>
        <strain evidence="7 8">N24</strain>
    </source>
</reference>
<sequence length="210" mass="21203">MGKHRRNNSNATRNAVAASAVALGATAAIATPAQAAEVVVPNTGFSIDVAGIETTPGLNNIPGIDQWIPSLSSQAAPTAYAAVIDAPAAEAQAAPASAGQAIVDAARTKIGAPYGWGAAGPNAFDCSGLTSWAYSQVGKSIPRTSQAQAAQGTPVAYSDLQAGDIVAFYSGATHVGIYSGHGTVIHALNSSTPLSEHSLDYMPFHSAVRF</sequence>
<feature type="chain" id="PRO_5007824255" evidence="5">
    <location>
        <begin position="36"/>
        <end position="210"/>
    </location>
</feature>
<evidence type="ECO:0000313" key="8">
    <source>
        <dbReference type="Proteomes" id="UP000218244"/>
    </source>
</evidence>
<dbReference type="InterPro" id="IPR000064">
    <property type="entry name" value="NLP_P60_dom"/>
</dbReference>
<proteinExistence type="inferred from homology"/>
<evidence type="ECO:0000256" key="5">
    <source>
        <dbReference type="SAM" id="SignalP"/>
    </source>
</evidence>
<name>A0A161J8K6_9CORY</name>